<dbReference type="InterPro" id="IPR012340">
    <property type="entry name" value="NA-bd_OB-fold"/>
</dbReference>
<dbReference type="CDD" id="cd04492">
    <property type="entry name" value="YhaM_OBF_like"/>
    <property type="match status" value="1"/>
</dbReference>
<dbReference type="Gene3D" id="2.40.50.140">
    <property type="entry name" value="Nucleic acid-binding proteins"/>
    <property type="match status" value="1"/>
</dbReference>
<dbReference type="PANTHER" id="PTHR37294">
    <property type="entry name" value="3'-5' EXORIBONUCLEASE YHAM"/>
    <property type="match status" value="1"/>
</dbReference>
<name>A0A2T0W258_9LACT</name>
<dbReference type="Gene3D" id="1.10.3210.10">
    <property type="entry name" value="Hypothetical protein af1432"/>
    <property type="match status" value="1"/>
</dbReference>
<dbReference type="GO" id="GO:0004527">
    <property type="term" value="F:exonuclease activity"/>
    <property type="evidence" value="ECO:0007669"/>
    <property type="project" value="UniProtKB-KW"/>
</dbReference>
<dbReference type="InterPro" id="IPR004365">
    <property type="entry name" value="NA-bd_OB_tRNA"/>
</dbReference>
<dbReference type="RefSeq" id="WP_106195261.1">
    <property type="nucleotide sequence ID" value="NZ_PVTO01000024.1"/>
</dbReference>
<evidence type="ECO:0000259" key="3">
    <source>
        <dbReference type="PROSITE" id="PS51831"/>
    </source>
</evidence>
<dbReference type="AlphaFoldDB" id="A0A2T0W258"/>
<dbReference type="EMBL" id="PVTO01000024">
    <property type="protein sequence ID" value="PRY79082.1"/>
    <property type="molecule type" value="Genomic_DNA"/>
</dbReference>
<evidence type="ECO:0000256" key="1">
    <source>
        <dbReference type="ARBA" id="ARBA00022801"/>
    </source>
</evidence>
<evidence type="ECO:0000313" key="4">
    <source>
        <dbReference type="EMBL" id="PRY79082.1"/>
    </source>
</evidence>
<proteinExistence type="predicted"/>
<keyword evidence="1" id="KW-0378">Hydrolase</keyword>
<reference evidence="4 5" key="1">
    <citation type="submission" date="2018-03" db="EMBL/GenBank/DDBJ databases">
        <title>Genomic Encyclopedia of Archaeal and Bacterial Type Strains, Phase II (KMG-II): from individual species to whole genera.</title>
        <authorList>
            <person name="Goeker M."/>
        </authorList>
    </citation>
    <scope>NUCLEOTIDE SEQUENCE [LARGE SCALE GENOMIC DNA]</scope>
    <source>
        <strain evidence="4 5">DSM 13175</strain>
    </source>
</reference>
<dbReference type="PROSITE" id="PS51831">
    <property type="entry name" value="HD"/>
    <property type="match status" value="1"/>
</dbReference>
<organism evidence="4 5">
    <name type="scientific">Alkalibacterium olivapovliticus</name>
    <dbReference type="NCBI Taxonomy" id="99907"/>
    <lineage>
        <taxon>Bacteria</taxon>
        <taxon>Bacillati</taxon>
        <taxon>Bacillota</taxon>
        <taxon>Bacilli</taxon>
        <taxon>Lactobacillales</taxon>
        <taxon>Carnobacteriaceae</taxon>
        <taxon>Alkalibacterium</taxon>
    </lineage>
</organism>
<dbReference type="SUPFAM" id="SSF109604">
    <property type="entry name" value="HD-domain/PDEase-like"/>
    <property type="match status" value="1"/>
</dbReference>
<dbReference type="OrthoDB" id="9778453at2"/>
<dbReference type="Pfam" id="PF01336">
    <property type="entry name" value="tRNA_anti-codon"/>
    <property type="match status" value="1"/>
</dbReference>
<gene>
    <name evidence="4" type="ORF">CLV38_12411</name>
</gene>
<dbReference type="InterPro" id="IPR006674">
    <property type="entry name" value="HD_domain"/>
</dbReference>
<keyword evidence="2" id="KW-0269">Exonuclease</keyword>
<dbReference type="Proteomes" id="UP000238205">
    <property type="component" value="Unassembled WGS sequence"/>
</dbReference>
<evidence type="ECO:0000256" key="2">
    <source>
        <dbReference type="ARBA" id="ARBA00022839"/>
    </source>
</evidence>
<dbReference type="GO" id="GO:0031125">
    <property type="term" value="P:rRNA 3'-end processing"/>
    <property type="evidence" value="ECO:0007669"/>
    <property type="project" value="TreeGrafter"/>
</dbReference>
<dbReference type="Pfam" id="PF01966">
    <property type="entry name" value="HD"/>
    <property type="match status" value="1"/>
</dbReference>
<protein>
    <submittedName>
        <fullName evidence="4">3'-5' exoribonuclease</fullName>
    </submittedName>
</protein>
<accession>A0A2T0W258</accession>
<dbReference type="InterPro" id="IPR050798">
    <property type="entry name" value="YhaM_exoribonuc/phosphodiest"/>
</dbReference>
<feature type="domain" description="HD" evidence="3">
    <location>
        <begin position="159"/>
        <end position="280"/>
    </location>
</feature>
<evidence type="ECO:0000313" key="5">
    <source>
        <dbReference type="Proteomes" id="UP000238205"/>
    </source>
</evidence>
<keyword evidence="2" id="KW-0540">Nuclease</keyword>
<dbReference type="FunFam" id="1.10.3210.10:FF:000008">
    <property type="entry name" value="3'-5' exoribonuclease YhaM"/>
    <property type="match status" value="1"/>
</dbReference>
<keyword evidence="5" id="KW-1185">Reference proteome</keyword>
<dbReference type="PANTHER" id="PTHR37294:SF1">
    <property type="entry name" value="3'-5' EXORIBONUCLEASE YHAM"/>
    <property type="match status" value="1"/>
</dbReference>
<comment type="caution">
    <text evidence="4">The sequence shown here is derived from an EMBL/GenBank/DDBJ whole genome shotgun (WGS) entry which is preliminary data.</text>
</comment>
<dbReference type="GO" id="GO:0003676">
    <property type="term" value="F:nucleic acid binding"/>
    <property type="evidence" value="ECO:0007669"/>
    <property type="project" value="InterPro"/>
</dbReference>
<dbReference type="SUPFAM" id="SSF50249">
    <property type="entry name" value="Nucleic acid-binding proteins"/>
    <property type="match status" value="1"/>
</dbReference>
<sequence>MKKLYDFHKEEQLSLFLLIKSAEEKKTRNNKPYLAFVFQDTSGEISANFWDATPDDVSQFKPGQVIKVEGKREEYNGSPQLRIKNLRLAQEGEPSNPDLYVERAPINKDKMVEEFNQAIFDITNANLNRIVRFIMKKYQRDFFLSPAAKKNHHAYLGGLAFHTISMLKIARVIVSSYEEISPSLLYAGIILHDVAKVVELSGPTATEYTLEGKLIGHIVLIHDEISKACHELKIDESHEDVLLLKHTVLSHHGELEFGSPVRPQIPEAEVIHYIDQIDAKMNMMQSALRKTEPGDFTERIWAMDNRSFYKNTLKPEEHPSD</sequence>